<dbReference type="HOGENOM" id="CLU_109349_0_0_6"/>
<protein>
    <submittedName>
        <fullName evidence="1">Uncharacterized protein</fullName>
    </submittedName>
</protein>
<organism evidence="1 2">
    <name type="scientific">Psychrobacter arcticus (strain DSM 17307 / VKM B-2377 / 273-4)</name>
    <dbReference type="NCBI Taxonomy" id="259536"/>
    <lineage>
        <taxon>Bacteria</taxon>
        <taxon>Pseudomonadati</taxon>
        <taxon>Pseudomonadota</taxon>
        <taxon>Gammaproteobacteria</taxon>
        <taxon>Moraxellales</taxon>
        <taxon>Moraxellaceae</taxon>
        <taxon>Psychrobacter</taxon>
    </lineage>
</organism>
<dbReference type="EMBL" id="CP000082">
    <property type="protein sequence ID" value="AAZ19232.1"/>
    <property type="molecule type" value="Genomic_DNA"/>
</dbReference>
<dbReference type="AlphaFoldDB" id="Q4FRX6"/>
<reference evidence="1 2" key="1">
    <citation type="journal article" date="2010" name="Appl. Environ. Microbiol.">
        <title>The genome sequence of Psychrobacter arcticus 273-4, a psychroactive Siberian permafrost bacterium, reveals mechanisms for adaptation to low-temperature growth.</title>
        <authorList>
            <person name="Ayala-del-Rio H.L."/>
            <person name="Chain P.S."/>
            <person name="Grzymski J.J."/>
            <person name="Ponder M.A."/>
            <person name="Ivanova N."/>
            <person name="Bergholz P.W."/>
            <person name="Di Bartolo G."/>
            <person name="Hauser L."/>
            <person name="Land M."/>
            <person name="Bakermans C."/>
            <person name="Rodrigues D."/>
            <person name="Klappenbach J."/>
            <person name="Zarka D."/>
            <person name="Larimer F."/>
            <person name="Richardson P."/>
            <person name="Murray A."/>
            <person name="Thomashow M."/>
            <person name="Tiedje J.M."/>
        </authorList>
    </citation>
    <scope>NUCLEOTIDE SEQUENCE [LARGE SCALE GENOMIC DNA]</scope>
    <source>
        <strain evidence="2">DSM 17307 / VKM B-2377 / 273-4</strain>
    </source>
</reference>
<accession>Q4FRX6</accession>
<evidence type="ECO:0000313" key="1">
    <source>
        <dbReference type="EMBL" id="AAZ19232.1"/>
    </source>
</evidence>
<gene>
    <name evidence="1" type="ordered locus">Psyc_1384</name>
</gene>
<evidence type="ECO:0000313" key="2">
    <source>
        <dbReference type="Proteomes" id="UP000000546"/>
    </source>
</evidence>
<dbReference type="STRING" id="259536.Psyc_1384"/>
<dbReference type="KEGG" id="par:Psyc_1384"/>
<sequence>MKEHEILRMIMQNKLICPISEPEAYKWLKDSEDNVNRISIHLEPFGVKLVSMCDGDVYAGLNTVPSESDKKAISKQFHDIYNNIGPIIEMLTCLASADEHNNALVMGDKLKQAELVLTANDNKHFESMLNQVSEITGATKKPNDQQVEALLERLRKHDIVILSNSAQKIYRVTGMISYISQIFEYITENLFDDFNEEEIELQQGLSL</sequence>
<name>Q4FRX6_PSYA2</name>
<proteinExistence type="predicted"/>
<keyword evidence="2" id="KW-1185">Reference proteome</keyword>
<dbReference type="Proteomes" id="UP000000546">
    <property type="component" value="Chromosome"/>
</dbReference>